<dbReference type="Proteomes" id="UP000830116">
    <property type="component" value="Chromosome"/>
</dbReference>
<dbReference type="RefSeq" id="WP_243535713.1">
    <property type="nucleotide sequence ID" value="NZ_CP093442.1"/>
</dbReference>
<dbReference type="EMBL" id="CP093442">
    <property type="protein sequence ID" value="UOF00088.1"/>
    <property type="molecule type" value="Genomic_DNA"/>
</dbReference>
<keyword evidence="3" id="KW-1185">Reference proteome</keyword>
<accession>A0ABY4C9C0</accession>
<organism evidence="2 3">
    <name type="scientific">Bdellovibrio reynosensis</name>
    <dbReference type="NCBI Taxonomy" id="2835041"/>
    <lineage>
        <taxon>Bacteria</taxon>
        <taxon>Pseudomonadati</taxon>
        <taxon>Bdellovibrionota</taxon>
        <taxon>Bdellovibrionia</taxon>
        <taxon>Bdellovibrionales</taxon>
        <taxon>Pseudobdellovibrionaceae</taxon>
        <taxon>Bdellovibrio</taxon>
    </lineage>
</organism>
<reference evidence="2" key="1">
    <citation type="submission" date="2022-03" db="EMBL/GenBank/DDBJ databases">
        <title>Genome Identification and Characterization of new species Bdellovibrio reynosense LBG001 sp. nov. from a Mexico soil sample.</title>
        <authorList>
            <person name="Camilli A."/>
            <person name="Ajao Y."/>
            <person name="Guo X."/>
        </authorList>
    </citation>
    <scope>NUCLEOTIDE SEQUENCE</scope>
    <source>
        <strain evidence="2">LBG001</strain>
    </source>
</reference>
<feature type="chain" id="PRO_5045739334" evidence="1">
    <location>
        <begin position="21"/>
        <end position="185"/>
    </location>
</feature>
<proteinExistence type="predicted"/>
<protein>
    <submittedName>
        <fullName evidence="2">Uncharacterized protein</fullName>
    </submittedName>
</protein>
<sequence length="185" mass="19795">MGKSVMILAASVLFVLQAEAAQLGYVEIAGSACQASVGTHELTEVGQNRYLIPNSIYVKKEEDKKVARGACTFAVTLQAAAGKKIIVANSHQLTSLRAYPSQTKARVDLELFKAGEQGERQVVETESTDRTSRISKSLQQAAILETECGGSAILRGNLAATLIGTGKARAYTRSLYLDIVEVDCN</sequence>
<name>A0ABY4C9C0_9BACT</name>
<feature type="signal peptide" evidence="1">
    <location>
        <begin position="1"/>
        <end position="20"/>
    </location>
</feature>
<gene>
    <name evidence="2" type="ORF">MNR06_10280</name>
</gene>
<keyword evidence="1" id="KW-0732">Signal</keyword>
<evidence type="ECO:0000313" key="2">
    <source>
        <dbReference type="EMBL" id="UOF00088.1"/>
    </source>
</evidence>
<evidence type="ECO:0000256" key="1">
    <source>
        <dbReference type="SAM" id="SignalP"/>
    </source>
</evidence>
<evidence type="ECO:0000313" key="3">
    <source>
        <dbReference type="Proteomes" id="UP000830116"/>
    </source>
</evidence>